<gene>
    <name evidence="1" type="ORF">GCWU000323_00284</name>
</gene>
<evidence type="ECO:0000313" key="2">
    <source>
        <dbReference type="Proteomes" id="UP000006233"/>
    </source>
</evidence>
<reference evidence="1 2" key="1">
    <citation type="submission" date="2009-09" db="EMBL/GenBank/DDBJ databases">
        <authorList>
            <person name="Weinstock G."/>
            <person name="Sodergren E."/>
            <person name="Clifton S."/>
            <person name="Fulton L."/>
            <person name="Fulton B."/>
            <person name="Courtney L."/>
            <person name="Fronick C."/>
            <person name="Harrison M."/>
            <person name="Strong C."/>
            <person name="Farmer C."/>
            <person name="Delahaunty K."/>
            <person name="Markovic C."/>
            <person name="Hall O."/>
            <person name="Minx P."/>
            <person name="Tomlinson C."/>
            <person name="Mitreva M."/>
            <person name="Nelson J."/>
            <person name="Hou S."/>
            <person name="Wollam A."/>
            <person name="Pepin K.H."/>
            <person name="Johnson M."/>
            <person name="Bhonagiri V."/>
            <person name="Nash W.E."/>
            <person name="Warren W."/>
            <person name="Chinwalla A."/>
            <person name="Mardis E.R."/>
            <person name="Wilson R.K."/>
        </authorList>
    </citation>
    <scope>NUCLEOTIDE SEQUENCE [LARGE SCALE GENOMIC DNA]</scope>
    <source>
        <strain evidence="1 2">F0254</strain>
    </source>
</reference>
<evidence type="ECO:0000313" key="1">
    <source>
        <dbReference type="EMBL" id="EEX75685.1"/>
    </source>
</evidence>
<name>C9MUR5_9FUSO</name>
<protein>
    <submittedName>
        <fullName evidence="1">Uncharacterized protein</fullName>
    </submittedName>
</protein>
<comment type="caution">
    <text evidence="1">The sequence shown here is derived from an EMBL/GenBank/DDBJ whole genome shotgun (WGS) entry which is preliminary data.</text>
</comment>
<dbReference type="Proteomes" id="UP000006233">
    <property type="component" value="Unassembled WGS sequence"/>
</dbReference>
<sequence>MNDYELAIKYSYYKNLFLFFKWSIVNINREKQRLRKVIMIKRIDTKSGKIISYVYNLKDEDYKILSERLEIDEEKIKNVIDEEIFTPRISKSDWEIYKLYYPAVKKSTKDKEFTSYEINPIVIFLKKIKLLF</sequence>
<proteinExistence type="predicted"/>
<accession>C9MUR5</accession>
<dbReference type="EMBL" id="ACVB02000006">
    <property type="protein sequence ID" value="EEX75685.1"/>
    <property type="molecule type" value="Genomic_DNA"/>
</dbReference>
<dbReference type="HOGENOM" id="CLU_1914460_0_0_0"/>
<organism evidence="1 2">
    <name type="scientific">Leptotrichia hofstadii F0254</name>
    <dbReference type="NCBI Taxonomy" id="634994"/>
    <lineage>
        <taxon>Bacteria</taxon>
        <taxon>Fusobacteriati</taxon>
        <taxon>Fusobacteriota</taxon>
        <taxon>Fusobacteriia</taxon>
        <taxon>Fusobacteriales</taxon>
        <taxon>Leptotrichiaceae</taxon>
        <taxon>Leptotrichia</taxon>
    </lineage>
</organism>
<dbReference type="eggNOG" id="COG0598">
    <property type="taxonomic scope" value="Bacteria"/>
</dbReference>
<dbReference type="AlphaFoldDB" id="C9MUR5"/>